<feature type="transmembrane region" description="Helical" evidence="5">
    <location>
        <begin position="323"/>
        <end position="343"/>
    </location>
</feature>
<keyword evidence="8" id="KW-1185">Reference proteome</keyword>
<dbReference type="InterPro" id="IPR036770">
    <property type="entry name" value="Ankyrin_rpt-contain_sf"/>
</dbReference>
<dbReference type="SMART" id="SM01420">
    <property type="entry name" value="TRP_2"/>
    <property type="match status" value="1"/>
</dbReference>
<dbReference type="InterPro" id="IPR002153">
    <property type="entry name" value="TRPC_channel"/>
</dbReference>
<keyword evidence="5" id="KW-0472">Membrane</keyword>
<dbReference type="InterPro" id="IPR002110">
    <property type="entry name" value="Ankyrin_rpt"/>
</dbReference>
<sequence>MEAADIFLQEVTVDGLCKPEKCLEKMLFEAIQKGDVEKVRNVISSSQPQRNLNCANSSGKTILQVAGDLEDVSVRNEMIQSLLSGGADLELALLHAVNESNAKSVENLLKFQEPRSLEISDPSTVDYSKHHTPLILAACLQNFQIVKLLLENGFTICDSQNSQRFVDSYESAVDDKLGPAVFRLNRYRALASPVYMAASFLQNSLSEPDPVHRACVLNKELCDMAEQEYEFRKEYLELSDGCKEFAVSLLNECRSMEEIRCVMEMQNEEEILSKMKGGSLNILEFAIITRNEKFVSHPYSQLVLNSEVYGRVPLLEKSSWKQFALLLMASVLYPLLFMVWLVFDNFLPNHQVARMFHSPCVKFLSHCGSYQTFLFMLVLISFQSQSDFLEYTFIGE</sequence>
<protein>
    <recommendedName>
        <fullName evidence="6">Transient receptor ion channel domain-containing protein</fullName>
    </recommendedName>
</protein>
<keyword evidence="4" id="KW-0407">Ion channel</keyword>
<dbReference type="Pfam" id="PF12796">
    <property type="entry name" value="Ank_2"/>
    <property type="match status" value="1"/>
</dbReference>
<feature type="transmembrane region" description="Helical" evidence="5">
    <location>
        <begin position="363"/>
        <end position="382"/>
    </location>
</feature>
<evidence type="ECO:0000313" key="8">
    <source>
        <dbReference type="Proteomes" id="UP001163046"/>
    </source>
</evidence>
<dbReference type="Proteomes" id="UP001163046">
    <property type="component" value="Unassembled WGS sequence"/>
</dbReference>
<dbReference type="AlphaFoldDB" id="A0A9W9Z0T3"/>
<dbReference type="GO" id="GO:0070679">
    <property type="term" value="F:inositol 1,4,5 trisphosphate binding"/>
    <property type="evidence" value="ECO:0007669"/>
    <property type="project" value="TreeGrafter"/>
</dbReference>
<dbReference type="Pfam" id="PF08344">
    <property type="entry name" value="TRP_2"/>
    <property type="match status" value="1"/>
</dbReference>
<keyword evidence="2" id="KW-0677">Repeat</keyword>
<evidence type="ECO:0000259" key="6">
    <source>
        <dbReference type="SMART" id="SM01420"/>
    </source>
</evidence>
<dbReference type="EMBL" id="MU826837">
    <property type="protein sequence ID" value="KAJ7372244.1"/>
    <property type="molecule type" value="Genomic_DNA"/>
</dbReference>
<dbReference type="SUPFAM" id="SSF48403">
    <property type="entry name" value="Ankyrin repeat"/>
    <property type="match status" value="1"/>
</dbReference>
<name>A0A9W9Z0T3_9CNID</name>
<dbReference type="PANTHER" id="PTHR10117:SF54">
    <property type="entry name" value="TRANSIENT RECEPTOR POTENTIAL-GAMMA PROTEIN"/>
    <property type="match status" value="1"/>
</dbReference>
<comment type="caution">
    <text evidence="7">The sequence shown here is derived from an EMBL/GenBank/DDBJ whole genome shotgun (WGS) entry which is preliminary data.</text>
</comment>
<evidence type="ECO:0000256" key="3">
    <source>
        <dbReference type="ARBA" id="ARBA00023065"/>
    </source>
</evidence>
<dbReference type="Gene3D" id="1.25.40.20">
    <property type="entry name" value="Ankyrin repeat-containing domain"/>
    <property type="match status" value="1"/>
</dbReference>
<dbReference type="SMART" id="SM00248">
    <property type="entry name" value="ANK"/>
    <property type="match status" value="3"/>
</dbReference>
<evidence type="ECO:0000256" key="2">
    <source>
        <dbReference type="ARBA" id="ARBA00022737"/>
    </source>
</evidence>
<dbReference type="GO" id="GO:0005886">
    <property type="term" value="C:plasma membrane"/>
    <property type="evidence" value="ECO:0007669"/>
    <property type="project" value="TreeGrafter"/>
</dbReference>
<keyword evidence="3" id="KW-0406">Ion transport</keyword>
<evidence type="ECO:0000256" key="1">
    <source>
        <dbReference type="ARBA" id="ARBA00022448"/>
    </source>
</evidence>
<feature type="domain" description="Transient receptor ion channel" evidence="6">
    <location>
        <begin position="163"/>
        <end position="232"/>
    </location>
</feature>
<dbReference type="PANTHER" id="PTHR10117">
    <property type="entry name" value="TRANSIENT RECEPTOR POTENTIAL CHANNEL"/>
    <property type="match status" value="1"/>
</dbReference>
<keyword evidence="5" id="KW-1133">Transmembrane helix</keyword>
<keyword evidence="1" id="KW-0813">Transport</keyword>
<gene>
    <name evidence="7" type="ORF">OS493_019688</name>
</gene>
<keyword evidence="5" id="KW-0812">Transmembrane</keyword>
<dbReference type="GO" id="GO:0034703">
    <property type="term" value="C:cation channel complex"/>
    <property type="evidence" value="ECO:0007669"/>
    <property type="project" value="TreeGrafter"/>
</dbReference>
<reference evidence="7" key="1">
    <citation type="submission" date="2023-01" db="EMBL/GenBank/DDBJ databases">
        <title>Genome assembly of the deep-sea coral Lophelia pertusa.</title>
        <authorList>
            <person name="Herrera S."/>
            <person name="Cordes E."/>
        </authorList>
    </citation>
    <scope>NUCLEOTIDE SEQUENCE</scope>
    <source>
        <strain evidence="7">USNM1676648</strain>
        <tissue evidence="7">Polyp</tissue>
    </source>
</reference>
<dbReference type="GO" id="GO:0051480">
    <property type="term" value="P:regulation of cytosolic calcium ion concentration"/>
    <property type="evidence" value="ECO:0007669"/>
    <property type="project" value="TreeGrafter"/>
</dbReference>
<evidence type="ECO:0000256" key="5">
    <source>
        <dbReference type="SAM" id="Phobius"/>
    </source>
</evidence>
<proteinExistence type="predicted"/>
<dbReference type="GO" id="GO:0015279">
    <property type="term" value="F:store-operated calcium channel activity"/>
    <property type="evidence" value="ECO:0007669"/>
    <property type="project" value="TreeGrafter"/>
</dbReference>
<accession>A0A9W9Z0T3</accession>
<organism evidence="7 8">
    <name type="scientific">Desmophyllum pertusum</name>
    <dbReference type="NCBI Taxonomy" id="174260"/>
    <lineage>
        <taxon>Eukaryota</taxon>
        <taxon>Metazoa</taxon>
        <taxon>Cnidaria</taxon>
        <taxon>Anthozoa</taxon>
        <taxon>Hexacorallia</taxon>
        <taxon>Scleractinia</taxon>
        <taxon>Caryophylliina</taxon>
        <taxon>Caryophylliidae</taxon>
        <taxon>Desmophyllum</taxon>
    </lineage>
</organism>
<dbReference type="OrthoDB" id="2373987at2759"/>
<evidence type="ECO:0000256" key="4">
    <source>
        <dbReference type="ARBA" id="ARBA00023303"/>
    </source>
</evidence>
<dbReference type="InterPro" id="IPR013555">
    <property type="entry name" value="TRP_dom"/>
</dbReference>
<evidence type="ECO:0000313" key="7">
    <source>
        <dbReference type="EMBL" id="KAJ7372244.1"/>
    </source>
</evidence>